<dbReference type="Pfam" id="PF25023">
    <property type="entry name" value="TEN_YD-shell"/>
    <property type="match status" value="3"/>
</dbReference>
<dbReference type="Pfam" id="PF01476">
    <property type="entry name" value="LysM"/>
    <property type="match status" value="1"/>
</dbReference>
<organism evidence="4 5">
    <name type="scientific">Ralstonia pickettii</name>
    <name type="common">Burkholderia pickettii</name>
    <dbReference type="NCBI Taxonomy" id="329"/>
    <lineage>
        <taxon>Bacteria</taxon>
        <taxon>Pseudomonadati</taxon>
        <taxon>Pseudomonadota</taxon>
        <taxon>Betaproteobacteria</taxon>
        <taxon>Burkholderiales</taxon>
        <taxon>Burkholderiaceae</taxon>
        <taxon>Ralstonia</taxon>
    </lineage>
</organism>
<dbReference type="InterPro" id="IPR018392">
    <property type="entry name" value="LysM"/>
</dbReference>
<dbReference type="GO" id="GO:0005975">
    <property type="term" value="P:carbohydrate metabolic process"/>
    <property type="evidence" value="ECO:0007669"/>
    <property type="project" value="InterPro"/>
</dbReference>
<dbReference type="InterPro" id="IPR031325">
    <property type="entry name" value="RHS_repeat"/>
</dbReference>
<dbReference type="SMART" id="SM00257">
    <property type="entry name" value="LysM"/>
    <property type="match status" value="1"/>
</dbReference>
<dbReference type="Gene3D" id="3.10.350.10">
    <property type="entry name" value="LysM domain"/>
    <property type="match status" value="1"/>
</dbReference>
<proteinExistence type="predicted"/>
<dbReference type="InterPro" id="IPR050708">
    <property type="entry name" value="T6SS_VgrG/RHS"/>
</dbReference>
<dbReference type="GO" id="GO:0004553">
    <property type="term" value="F:hydrolase activity, hydrolyzing O-glycosyl compounds"/>
    <property type="evidence" value="ECO:0007669"/>
    <property type="project" value="InterPro"/>
</dbReference>
<dbReference type="CDD" id="cd20732">
    <property type="entry name" value="PoNe_FilH_DUF637_VENN-like"/>
    <property type="match status" value="1"/>
</dbReference>
<dbReference type="PANTHER" id="PTHR32305">
    <property type="match status" value="1"/>
</dbReference>
<reference evidence="4 5" key="1">
    <citation type="submission" date="2019-11" db="EMBL/GenBank/DDBJ databases">
        <title>Phenotypic characterization of an OXA-22 and OXA-60 co-producing Ralstonia pickettii clinical strain.</title>
        <authorList>
            <person name="He F."/>
        </authorList>
    </citation>
    <scope>NUCLEOTIDE SEQUENCE [LARGE SCALE GENOMIC DNA]</scope>
    <source>
        <strain evidence="4 5">PSLESD1</strain>
    </source>
</reference>
<dbReference type="GO" id="GO:0030246">
    <property type="term" value="F:carbohydrate binding"/>
    <property type="evidence" value="ECO:0007669"/>
    <property type="project" value="InterPro"/>
</dbReference>
<sequence length="4396" mass="463585">MVGIISGDFFGLTGNSLAGLGQRGLLGAASEGNASQQAYVNVATGNLVLQGQDDFLASRGTGIGVVRTYNSLGTYDNENSDAWWRNGYHRLINQTGTVNQAGSSIQRVAADGSILSYTYDAASQHYLAATGSGQFDSLSYDAGSNQWTWTQSSTQSTETYSANGNQWRMTSASDLNGNTTTYAYSGDLLTSITDASGESVRFNYQGNNLSQEEVVKADGTLYSRTSYRYDYQNRLEQVKVDLSPSDDSISDGNVYVTSYSYVDNTSLIASVTQTDGSQLSFTYTTVNGRSEVASVTDSLGRTVSFAYDPADNRTTVTDPYGNQNVYTYDANHRLTEITGPQVGGVTQQVQYTYDGAGNLVQSTDAQGNQVQSTFDANGNLLTQTDSLGNRVEKSYDANNRLIASTLYQQPATAGQAAAEPLTTRYVYDSNENLRFAITPEGRVVEYRYDAYGERTSQIGYPAQIYDVSGLGSGQAPTLQDVANWASTQNATQTTRTDYQYNTRGQVIGTVTYSHVDVTGAGIADGTQSAQTFSYDAAGNLLFSVDANGNQTSYTYDGLNRLLSSTDALGNTTLNQYDDADHVVHHTLANGRVDTSIYDTAGQLISTIQGGQAQSEFRYDALGRLVLSVDPTGVEQHYFYDAEGRLQAQVDGTGQVTAYVYNNLGQKVQTVRYATLLTASQMAALDAGLNTGPTAVPTAPAQNIPQWSAAGVYTQGSQVVYGGKVYQANWYVQGIEPDSVNSGAWSEVAQPNTLRTWSTTATYQAGEKVAYAGQVFQAQWYVQGSDPERSAAWVQVPAQGTYPAWNSGSAYQAGTVVSYQGKLWQAQWYSQDIVPDSGPAWQNVGTAVVPVLTSLTLPQSSSADQTSVTLYDAVGRVTWQVDAEGYVVHTQYDGASRVTSVTQLATRLDTGLLSDPDAVAQALSGQPTQTSLQDTTVGTGANATHLLSATVSGLGQPGGSIAFYAGDTLLGTGTVNASGVTTLSIASLPAGAGTLRAVYSGDAANLGSASDDRTVNRLYDKDGLLRATVDGEGFLTEYRYNGAGQRVESIAYAQRVAGYASDDLVALRAAIAAAASSDSLAGLLPAGTAADIQDFYYYDGHGRLAGHVDGEGYLTESVYDADGNLTRTVRYANRANGPVGADSTLDALRPAQSVEDHISLNTWDALNRLKSQTNAEGTVSDFRYDSVGNVVATVAAEGTADQRTALVRYDALGRVTAQLSARGTALITGNETPAQLDAIWAQYATQYSYDAAGRRVSATDPNGNRTLFYYDQDGRLRYTVNAEGEVQERQYDAFGNLASTMAYGARIDSNTLTNLQGGVLSSDAQSLQAEQAFAAAKQSGGGLNSITQYTYNAVNELIATTDANGGVTTAAYDTFGDVVSSTQSIGGSNSVTTTRSYDRRGLQTEAVSDAGGANIVSRAQYDAFGRLIDSVDGNGNVSSQSFDRLGRVVLMQDPTNAQRTTSYDAFGRVLTQTDALGNTTQYNYNTANRSMTVTTPEGVSVTTTHNAEGQTHSVTDGNGNTTVYSYDPDGNLVTTTSPNGQSVSHYDQAGRLIETIDANGNKVDYTYDAANRLLSRTIDPNGLNLVTRYQYDAKGERVSTTDANGVVTQVAYDLKGQVVSQTVDPTGLNLTTTYRYDDVGHVLTVTDPKGVATEYVYDALGRRIESHVDPAGLNITRSYAYDADGNVVAATDGNGNTTRYVYDADSRLVYTVDAAGDVQQNAYDAQGRLTTTTAYANRVSLSGLADAPTLADVAGRINADPAHDEAQSRVYDADGRLHYTVDGAGSVVRYTYDANGNVVDRVAYANAIPAGTPATETALSAAVAGVADASRDAHVRNAYDASNRLIWSVDGTGAVVQRSYDANGNLTRQVSYANRVANGASPDSVAASADDRVTVMAYDGANRLTWQVDTMGGVTHLVYDANGNVAQRISYANRIAAPASTGGVLDATAIASAVAADSANDRTARAVFDAANRQVFSVDSTGAVIETRYDADGNVVQTTAYANRVNSGGLQVVAHLSDVQAQLQPDAANDRTTRHVFDTAGRLVYAIDAIGNVQQTEYDGAGRVVSTTLYANAIPLDTPATEASVSAAIHVDATGDQTNVFSYDAAGHLTSSTDPLGDTETYTWNGVGDKLSYTNKKGDTWTYAYDAAGRMVSESSPAVSLVSVAVDASGKLAISQAGSAPVITRLAYDALGNLVSRTEAAGRPEERTTQYRYDALGRQIQTIYPAVGVYNASGDDLAGNGADGVAARTDTVQQLSTSVVYDAFGDAVSNVDVAGNISYKTYDTLGRVSYDVDAMGYVTRYQRNTFGEVTALTRFADGASLGTAGAPSFSTAQVSLAVADLDHSNDRTIVTQYDQLGRAIQVTQPPTWVSNGSSYMASAVTRNTYNAFGQLVQSAALADPTTNTWAATTHYFDQDGRETATVDALGYVTTQAYDAAGNVVRRTEFANATSNWLVGSLTMPAVSDDDRVTTITYDQNNRKTSETRVNVEYSPSDNGISTRGDLTTSYGYDALGNLTRTTDAKGHSTYTYYDAMGRTVAVAAPVRANTENGIPVTPLSVFYRDALGNAVVKIDFARGAASASESGYVPGVATGDDHVTFSQYDSRGNLTQTTDAGGNNHYYSYDAFGHLAKQWMGVTGNDGVTHTLFSAFQYDALGRQTDIITPASTSVVSNGTIETISQQSAGVIHTRMAYNGFGEMTLRGTGTGDIGFPDGAMHIESAVAPGTKVSGNFVWQEHFDYDSAGRLWRTNSGDGLEKVFLYNLQGYQTAQITSKGQFDGSGDPGVDLTGFRSAYDVEQFGFETTFERRTDSARDLLGRVTQETLPGRFVQNVGTVRPVVYQTYDRWGNVVSQSDVRNAAWITTFRYNANNQVIEEKQPDGNGAISQDSPVTRLFYDALGQQVGVLDANGNFNGKVWDAGGNLVEEDHADGGTVQYDYDAFGNRTVVVDAMGNTTRYVYDSLGHDTTIINDVVKQYTVDGNNNVTGFESNDVISMTYDQAGRKLSTTNGNGETTRFAYDLRGNVVATTQPLGEVSRAAFDALGHQIGALDANGALATWGYDAFGELQAHTDIGGAVYSFRYDNARQLITQSNNHNQLLYYQYDSAGQLDQIIDAGTGHITQYEYNLAGKHIHERTYLNTGAETYQDQKLAYDMLGRLVRVDTADGAVSLHFEYDKVGNRILQQTSHTTYTTTSDYEYVVTGYNEAGAPVYTYMQVQHSVPHTTTQDLWYAYDSMNRQTLVDGAVNNNASDLANVVNGQGHILKYDQNGNRISDTSWGEQVVRQENIIGYDESGHAVSNGVNYVNHAGRITEYYTYDRMNRLSTVSTGAFDQGWNPLTIRESILLDTRKYDGASRVVETGPAGHLSNAYIQALTNGKSDANGAVTRVSRYDADGHLLSLHTTKPDGSFSSDQVYEKVNTWQTQEQVQTGTDESGAPIYTTQTVTHTSTSSGYDAAGNVTDYRITDSSGVTETFSTTYTKLEGYKEASVTGFRSDNAGQSGTTLDHYDVNGNLVEVEDTTKDANSRAFVNDANGNILQKTQQGNVLQQLVVDGQVYGTYGTGVDPTKPTNDNGDPNYTDLTNFNLSYQPITNAYPGAATGQYTIRAGDTLRTIAQSAYGDSELWYQIADANDIRSDSDLRVGQTLTIPNRVASVHNTSSSFKPYDPSKVVGDTTPNLPVPQQDDGGGCGPIGQIVMIVVAVVATIYTAGAAAEAFGALGTGMAGTTAGAVAGSEAALGAAAGTVGGTFTTGIATLAGGYGGLAGLGAAAIGGAVGSIASQTVGNAIGAEHGFSWDQVALSGLGAAVTAGVGAEAANTALGVTGTSGAGIAAGIGRAAIGSVVTQGVAVAVGLQNNFSWLQVATAAAGSGVGSLAGAAANGAMGYDPSKGFDFGKSLISGAAASIAAGTTAAVMRGGRVQIAQIVTDAFGNALGQSLAEANATPPDLLGQKIAQLQRSPIWNAPATVSAPTTGQDGAAPQQTDGTVNAGQGSYRYSQTNSRVVQAQQAQAAIGALAQQYGGIDQIPASELKSIITPVLPSLSNVDQLPPTTDVTQVAGIGDSLKGIWSETTKNTAIAAGYVAGLFQGVGDTVIGLGKLAMTAAQASAYLAVRGDSLGLGTAEGRQAFQDIVSIGGAIGQIASNPSYYLGQSIGHAVDGVTNALNTATQSDLRGDWFLYGAAVGRVTFDVGSLVLGAAGLAESVTNVATKLTAFVNARNAAATTVNFVGSGNSGIMALTDMTATSATASGHLSATAINSGGYALTDLTAAERSAALEVMTKGDQGGKITEGIVESVGQRQGLNSLEGGKYGSNNGFDHVFQTADGNTTILMDSKQVTNGSASLSTKGAGGFMQMSDDWVGSVLSNLDPASPAYKAVNTALNNGTLVKGVIGVDRTSGNLIMIRVK</sequence>
<dbReference type="Pfam" id="PF05593">
    <property type="entry name" value="RHS_repeat"/>
    <property type="match status" value="12"/>
</dbReference>
<dbReference type="Pfam" id="PF02839">
    <property type="entry name" value="CBM_5_12"/>
    <property type="match status" value="1"/>
</dbReference>
<dbReference type="InterPro" id="IPR036573">
    <property type="entry name" value="CBM_sf_5/12"/>
</dbReference>
<dbReference type="SUPFAM" id="SSF69304">
    <property type="entry name" value="Tricorn protease N-terminal domain"/>
    <property type="match status" value="1"/>
</dbReference>
<evidence type="ECO:0000313" key="5">
    <source>
        <dbReference type="Proteomes" id="UP000441032"/>
    </source>
</evidence>
<dbReference type="PANTHER" id="PTHR32305:SF15">
    <property type="entry name" value="PROTEIN RHSA-RELATED"/>
    <property type="match status" value="1"/>
</dbReference>
<dbReference type="NCBIfam" id="TIGR01643">
    <property type="entry name" value="YD_repeat_2x"/>
    <property type="match status" value="24"/>
</dbReference>
<dbReference type="GO" id="GO:0005576">
    <property type="term" value="C:extracellular region"/>
    <property type="evidence" value="ECO:0007669"/>
    <property type="project" value="InterPro"/>
</dbReference>
<dbReference type="CDD" id="cd00118">
    <property type="entry name" value="LysM"/>
    <property type="match status" value="1"/>
</dbReference>
<dbReference type="CDD" id="cd12215">
    <property type="entry name" value="ChiC_BD"/>
    <property type="match status" value="2"/>
</dbReference>
<dbReference type="SUPFAM" id="SSF63829">
    <property type="entry name" value="Calcium-dependent phosphotriesterase"/>
    <property type="match status" value="1"/>
</dbReference>
<dbReference type="InterPro" id="IPR032109">
    <property type="entry name" value="Big_3_5"/>
</dbReference>
<dbReference type="InterPro" id="IPR003610">
    <property type="entry name" value="CBM5/12"/>
</dbReference>
<evidence type="ECO:0000259" key="3">
    <source>
        <dbReference type="PROSITE" id="PS51782"/>
    </source>
</evidence>
<dbReference type="Pfam" id="PF16640">
    <property type="entry name" value="Big_3_5"/>
    <property type="match status" value="1"/>
</dbReference>
<evidence type="ECO:0000256" key="1">
    <source>
        <dbReference type="ARBA" id="ARBA00022737"/>
    </source>
</evidence>
<dbReference type="Gene3D" id="2.180.10.10">
    <property type="entry name" value="RHS repeat-associated core"/>
    <property type="match status" value="10"/>
</dbReference>
<dbReference type="PROSITE" id="PS51782">
    <property type="entry name" value="LYSM"/>
    <property type="match status" value="1"/>
</dbReference>
<dbReference type="EMBL" id="WJYN01000006">
    <property type="protein sequence ID" value="MRT00181.1"/>
    <property type="molecule type" value="Genomic_DNA"/>
</dbReference>
<dbReference type="InterPro" id="IPR036779">
    <property type="entry name" value="LysM_dom_sf"/>
</dbReference>
<dbReference type="SUPFAM" id="SSF51055">
    <property type="entry name" value="Carbohydrate binding domain"/>
    <property type="match status" value="3"/>
</dbReference>
<dbReference type="SUPFAM" id="SSF75011">
    <property type="entry name" value="3-carboxy-cis,cis-mucoante lactonizing enzyme"/>
    <property type="match status" value="1"/>
</dbReference>
<name>A0A7X2HPA6_RALPI</name>
<dbReference type="Gene3D" id="2.10.10.20">
    <property type="entry name" value="Carbohydrate-binding module superfamily 5/12"/>
    <property type="match status" value="3"/>
</dbReference>
<dbReference type="InterPro" id="IPR006530">
    <property type="entry name" value="YD"/>
</dbReference>
<comment type="caution">
    <text evidence="4">The sequence shown here is derived from an EMBL/GenBank/DDBJ whole genome shotgun (WGS) entry which is preliminary data.</text>
</comment>
<gene>
    <name evidence="4" type="ORF">GJQ57_16185</name>
</gene>
<evidence type="ECO:0000313" key="4">
    <source>
        <dbReference type="EMBL" id="MRT00181.1"/>
    </source>
</evidence>
<keyword evidence="2" id="KW-0378">Hydrolase</keyword>
<dbReference type="InterPro" id="IPR056823">
    <property type="entry name" value="TEN-like_YD-shell"/>
</dbReference>
<feature type="domain" description="LysM" evidence="3">
    <location>
        <begin position="3593"/>
        <end position="3640"/>
    </location>
</feature>
<dbReference type="SMART" id="SM00495">
    <property type="entry name" value="ChtBD3"/>
    <property type="match status" value="3"/>
</dbReference>
<accession>A0A7X2HPA6</accession>
<dbReference type="RefSeq" id="WP_154207496.1">
    <property type="nucleotide sequence ID" value="NZ_WJYN01000006.1"/>
</dbReference>
<keyword evidence="1" id="KW-0677">Repeat</keyword>
<protein>
    <submittedName>
        <fullName evidence="4">LysM peptidoglycan-binding domain-containing protein</fullName>
    </submittedName>
</protein>
<evidence type="ECO:0000256" key="2">
    <source>
        <dbReference type="ARBA" id="ARBA00022801"/>
    </source>
</evidence>
<dbReference type="Proteomes" id="UP000441032">
    <property type="component" value="Unassembled WGS sequence"/>
</dbReference>